<evidence type="ECO:0008006" key="4">
    <source>
        <dbReference type="Google" id="ProtNLM"/>
    </source>
</evidence>
<feature type="region of interest" description="Disordered" evidence="1">
    <location>
        <begin position="330"/>
        <end position="385"/>
    </location>
</feature>
<evidence type="ECO:0000256" key="1">
    <source>
        <dbReference type="SAM" id="MobiDB-lite"/>
    </source>
</evidence>
<dbReference type="STRING" id="109264.A0A1F8AH54"/>
<accession>A0A1F8AH54</accession>
<comment type="caution">
    <text evidence="2">The sequence shown here is derived from an EMBL/GenBank/DDBJ whole genome shotgun (WGS) entry which is preliminary data.</text>
</comment>
<dbReference type="GeneID" id="34443743"/>
<feature type="compositionally biased region" description="Polar residues" evidence="1">
    <location>
        <begin position="365"/>
        <end position="385"/>
    </location>
</feature>
<protein>
    <recommendedName>
        <fullName evidence="4">ATPase AAA-type core domain-containing protein</fullName>
    </recommendedName>
</protein>
<dbReference type="EMBL" id="LYCR01000001">
    <property type="protein sequence ID" value="OGM51041.1"/>
    <property type="molecule type" value="Genomic_DNA"/>
</dbReference>
<dbReference type="RefSeq" id="XP_022394758.1">
    <property type="nucleotide sequence ID" value="XM_022527483.1"/>
</dbReference>
<evidence type="ECO:0000313" key="2">
    <source>
        <dbReference type="EMBL" id="OGM51041.1"/>
    </source>
</evidence>
<dbReference type="SUPFAM" id="SSF52540">
    <property type="entry name" value="P-loop containing nucleoside triphosphate hydrolases"/>
    <property type="match status" value="1"/>
</dbReference>
<organism evidence="2 3">
    <name type="scientific">Aspergillus bombycis</name>
    <dbReference type="NCBI Taxonomy" id="109264"/>
    <lineage>
        <taxon>Eukaryota</taxon>
        <taxon>Fungi</taxon>
        <taxon>Dikarya</taxon>
        <taxon>Ascomycota</taxon>
        <taxon>Pezizomycotina</taxon>
        <taxon>Eurotiomycetes</taxon>
        <taxon>Eurotiomycetidae</taxon>
        <taxon>Eurotiales</taxon>
        <taxon>Aspergillaceae</taxon>
        <taxon>Aspergillus</taxon>
    </lineage>
</organism>
<evidence type="ECO:0000313" key="3">
    <source>
        <dbReference type="Proteomes" id="UP000179179"/>
    </source>
</evidence>
<dbReference type="OrthoDB" id="5305673at2759"/>
<keyword evidence="3" id="KW-1185">Reference proteome</keyword>
<name>A0A1F8AH54_9EURO</name>
<dbReference type="Proteomes" id="UP000179179">
    <property type="component" value="Unassembled WGS sequence"/>
</dbReference>
<proteinExistence type="predicted"/>
<sequence>MAPTVFIAGKHYCDRLRYLHSDGSRVTTADIPGGGALVSDLLSQLKRNSAEPKFVNRNDGTAVQTTLEVQELQTDPPRHRIKSLLRLECQASRSGEESTIKISKDDLLVFVDQHDVGSFEVDPWYRIFQRTGQEIEPSSSQWKKLYEYATTAWQDKILDPGWEALGVVIDAEYLRWKHVEISRHLSWGQTTEDLFRNFIFKKQVKPELEALRKTPNLVVRFDCDGVVHVESSTTQDAKAKLYIQKSENSEGDFIQSTPGRTPAVAAGFMAGLVRSLAQNSQAYERAIQSGLLVSQKAALAEINLKDESQNGLGSSNFHYYKLHGMESLDFPTLPAPDDNASESTSEDSLSEGTTDSETMGRDTPASGSTAPETASGDSAASHSQGLAIQVPVPSSQIKNHRGYRWSILQTILEGERVQSPGQLGAQILDLAQGITNLRADEDSHNASITQPSILDFPERTRQKIRKFLQNRAATHASDLNRALTAYVNLQTSTELARLETNITSFLEEYVKSHEQDDIAGVQAGIECLLSLQFTGILEESRSNIQPFASKIIQGRLTPDHNDIQAKITTLAQQLVTKNRTDDEKLHWKTKELADKIVKEGCKTALAGVPTARFGSLMTADREEKESFRAIANLVIEYLRSPKEKPISIGVFGAPGSGKSFGIKEVVKAVAERVSNGGKKVSKPLTFNLSQFREYNDLVVAFHTVRDSGLSNEVPLVLFDEFDSGFGETKLGWLQYLLAPMQDGKFLEHGHERPLGPAIFVFIGGTCSTFEDFTTDLATKDAKDAKKPDFVSRLRGFVNIQGSHYRPTDTDYMYLIRRAIHLRAMLQNRLGCKANDKIELDDGVLNALLTVAQFRHGARSLESIIAMSQLHGQKVFRRSALPSAKQLGLHVDHKAFVKAFEPENHDAIARVRIAEKILPAAVQSHGQDDFRQRIASQILDMVDNNGARLVPTQPSTDVTHDEELVNHLAKYRYNAFNLNITDDEWQSYEDSDEKEKYQTSIRDILKLLNKCGFAVQNGS</sequence>
<gene>
    <name evidence="2" type="ORF">ABOM_000353</name>
</gene>
<reference evidence="2 3" key="1">
    <citation type="journal article" date="2016" name="Genome Biol. Evol.">
        <title>Draft genome sequence of an aflatoxigenic Aspergillus species, A. bombycis.</title>
        <authorList>
            <person name="Moore G.G."/>
            <person name="Mack B.M."/>
            <person name="Beltz S.B."/>
            <person name="Gilbert M.K."/>
        </authorList>
    </citation>
    <scope>NUCLEOTIDE SEQUENCE [LARGE SCALE GENOMIC DNA]</scope>
    <source>
        <strain evidence="3">NRRL 26010</strain>
    </source>
</reference>
<dbReference type="InterPro" id="IPR027417">
    <property type="entry name" value="P-loop_NTPase"/>
</dbReference>
<dbReference type="AlphaFoldDB" id="A0A1F8AH54"/>